<dbReference type="InterPro" id="IPR011009">
    <property type="entry name" value="Kinase-like_dom_sf"/>
</dbReference>
<feature type="transmembrane region" description="Helical" evidence="4">
    <location>
        <begin position="169"/>
        <end position="187"/>
    </location>
</feature>
<dbReference type="InterPro" id="IPR017441">
    <property type="entry name" value="Protein_kinase_ATP_BS"/>
</dbReference>
<keyword evidence="6" id="KW-0418">Kinase</keyword>
<feature type="transmembrane region" description="Helical" evidence="4">
    <location>
        <begin position="256"/>
        <end position="275"/>
    </location>
</feature>
<keyword evidence="2" id="KW-0067">ATP-binding</keyword>
<dbReference type="SMART" id="SM00220">
    <property type="entry name" value="S_TKc"/>
    <property type="match status" value="1"/>
</dbReference>
<feature type="transmembrane region" description="Helical" evidence="4">
    <location>
        <begin position="129"/>
        <end position="149"/>
    </location>
</feature>
<dbReference type="PROSITE" id="PS00107">
    <property type="entry name" value="PROTEIN_KINASE_ATP"/>
    <property type="match status" value="1"/>
</dbReference>
<evidence type="ECO:0000313" key="7">
    <source>
        <dbReference type="Proteomes" id="UP000007812"/>
    </source>
</evidence>
<feature type="transmembrane region" description="Helical" evidence="4">
    <location>
        <begin position="233"/>
        <end position="251"/>
    </location>
</feature>
<name>F4G2X0_METCR</name>
<feature type="transmembrane region" description="Helical" evidence="4">
    <location>
        <begin position="199"/>
        <end position="221"/>
    </location>
</feature>
<dbReference type="PROSITE" id="PS50011">
    <property type="entry name" value="PROTEIN_KINASE_DOM"/>
    <property type="match status" value="1"/>
</dbReference>
<reference evidence="6 7" key="1">
    <citation type="journal article" date="2011" name="J. Bacteriol.">
        <title>Complete genome sequence of Metallosphaera cuprina, a metal sulfide-oxidizing archaeon from a hot spring.</title>
        <authorList>
            <person name="Liu L.J."/>
            <person name="You X.Y."/>
            <person name="Zheng H."/>
            <person name="Wang S."/>
            <person name="Jiang C.Y."/>
            <person name="Liu S.J."/>
        </authorList>
    </citation>
    <scope>NUCLEOTIDE SEQUENCE [LARGE SCALE GENOMIC DNA]</scope>
    <source>
        <strain evidence="6 7">Ar-4</strain>
    </source>
</reference>
<evidence type="ECO:0000313" key="6">
    <source>
        <dbReference type="EMBL" id="AEB95168.1"/>
    </source>
</evidence>
<dbReference type="AlphaFoldDB" id="F4G2X0"/>
<keyword evidence="4" id="KW-1133">Transmembrane helix</keyword>
<dbReference type="HOGENOM" id="CLU_355138_0_0_2"/>
<feature type="compositionally biased region" description="Polar residues" evidence="3">
    <location>
        <begin position="761"/>
        <end position="773"/>
    </location>
</feature>
<feature type="region of interest" description="Disordered" evidence="3">
    <location>
        <begin position="752"/>
        <end position="773"/>
    </location>
</feature>
<feature type="domain" description="Protein kinase" evidence="5">
    <location>
        <begin position="453"/>
        <end position="770"/>
    </location>
</feature>
<protein>
    <submittedName>
        <fullName evidence="6">Protein kinase</fullName>
    </submittedName>
</protein>
<dbReference type="PROSITE" id="PS00108">
    <property type="entry name" value="PROTEIN_KINASE_ST"/>
    <property type="match status" value="1"/>
</dbReference>
<evidence type="ECO:0000256" key="4">
    <source>
        <dbReference type="SAM" id="Phobius"/>
    </source>
</evidence>
<gene>
    <name evidence="6" type="ordered locus">Mcup_1063</name>
</gene>
<keyword evidence="7" id="KW-1185">Reference proteome</keyword>
<dbReference type="GeneID" id="10493254"/>
<keyword evidence="6" id="KW-0808">Transferase</keyword>
<dbReference type="RefSeq" id="WP_013737666.1">
    <property type="nucleotide sequence ID" value="NC_015435.1"/>
</dbReference>
<dbReference type="SUPFAM" id="SSF56112">
    <property type="entry name" value="Protein kinase-like (PK-like)"/>
    <property type="match status" value="1"/>
</dbReference>
<dbReference type="eggNOG" id="arCOG03682">
    <property type="taxonomic scope" value="Archaea"/>
</dbReference>
<sequence>MSKANVRAPLTKWTTLVRALGAIELSLILTIYLILHLGPSFISPTLVLLTMLAIAGLANNAPKVYGIVLLNWLPLLLLFRTLLTSLSSPSDVIPLVYSILALGVSAHVSLSLYRPRGKFWFKSRARRRALTLVYALAFVIYTLFVELAVSEVNLNPTVIYTLGPISLTYANLSVLVLSSVGFTLALRDSRVRAIDTLRSVGLTYPVLILAYAGSAYLLQLFPVNFLSLEQSGYLTYLSVLSLTLIPISLVLRRSAAFSLTLSSVSLASALILFLIRQDYLLPLILIAGGASVLPRGLNDVSNVKSYLISALSRSSYSEAAEYLRYLPSNLDDLICKFSSEGNCEAVIWLIKNVNSINYDGCPDLKKVVECVVSSNDVPDSIYKLLTATERRDREAAERLAGFILARTRDPKSKEIARNVLSSTQELEKAKALNLPPLSQWDPSLWVGQDLYGYKVSSVIGKGGTSYVLLAEREGAKYAVKVPIIELSQGNERTRTTKLTFLSVANESAKLQEVSTKSEETVGLYGIFIDKTSIYEILKGKAEIYLRTPPAIVMEYMGGGDAASLMKVKDVFYSSRWERIVTFILLKLASALEVVHSEGYVHLDVKPQNVFFSSKPGTTGDEVLSNLLSGRVKVKLGDLGASKRIGSSIDQYSPGYCPVDQIEAMVTGGGADPKMDVFSLGATGYTLLTGYVFNTSELYKLFDEIASNYISGRPFKESLRKARLIYANHYRTLSLPNVNPSLSKLVRDAVDPDPRVRPTASELKSSLNSLLRAN</sequence>
<keyword evidence="4" id="KW-0472">Membrane</keyword>
<accession>F4G2X0</accession>
<dbReference type="GO" id="GO:0004674">
    <property type="term" value="F:protein serine/threonine kinase activity"/>
    <property type="evidence" value="ECO:0007669"/>
    <property type="project" value="TreeGrafter"/>
</dbReference>
<dbReference type="InterPro" id="IPR000719">
    <property type="entry name" value="Prot_kinase_dom"/>
</dbReference>
<dbReference type="Gene3D" id="1.10.510.10">
    <property type="entry name" value="Transferase(Phosphotransferase) domain 1"/>
    <property type="match status" value="1"/>
</dbReference>
<dbReference type="Pfam" id="PF00069">
    <property type="entry name" value="Pkinase"/>
    <property type="match status" value="1"/>
</dbReference>
<evidence type="ECO:0000256" key="1">
    <source>
        <dbReference type="ARBA" id="ARBA00022741"/>
    </source>
</evidence>
<feature type="transmembrane region" description="Helical" evidence="4">
    <location>
        <begin position="95"/>
        <end position="113"/>
    </location>
</feature>
<dbReference type="OrthoDB" id="41005at2157"/>
<feature type="transmembrane region" description="Helical" evidence="4">
    <location>
        <begin position="41"/>
        <end position="58"/>
    </location>
</feature>
<dbReference type="KEGG" id="mcn:Mcup_1063"/>
<dbReference type="GO" id="GO:0005524">
    <property type="term" value="F:ATP binding"/>
    <property type="evidence" value="ECO:0007669"/>
    <property type="project" value="UniProtKB-KW"/>
</dbReference>
<evidence type="ECO:0000256" key="3">
    <source>
        <dbReference type="SAM" id="MobiDB-lite"/>
    </source>
</evidence>
<dbReference type="EMBL" id="CP002656">
    <property type="protein sequence ID" value="AEB95168.1"/>
    <property type="molecule type" value="Genomic_DNA"/>
</dbReference>
<proteinExistence type="predicted"/>
<evidence type="ECO:0000259" key="5">
    <source>
        <dbReference type="PROSITE" id="PS50011"/>
    </source>
</evidence>
<evidence type="ECO:0000256" key="2">
    <source>
        <dbReference type="ARBA" id="ARBA00022840"/>
    </source>
</evidence>
<feature type="transmembrane region" description="Helical" evidence="4">
    <location>
        <begin position="16"/>
        <end position="35"/>
    </location>
</feature>
<dbReference type="PATRIC" id="fig|1006006.8.peg.1058"/>
<dbReference type="PANTHER" id="PTHR44167:SF24">
    <property type="entry name" value="SERINE_THREONINE-PROTEIN KINASE CHK2"/>
    <property type="match status" value="1"/>
</dbReference>
<dbReference type="PANTHER" id="PTHR44167">
    <property type="entry name" value="OVARIAN-SPECIFIC SERINE/THREONINE-PROTEIN KINASE LOK-RELATED"/>
    <property type="match status" value="1"/>
</dbReference>
<keyword evidence="4" id="KW-0812">Transmembrane</keyword>
<organism evidence="6 7">
    <name type="scientific">Metallosphaera cuprina (strain Ar-4)</name>
    <dbReference type="NCBI Taxonomy" id="1006006"/>
    <lineage>
        <taxon>Archaea</taxon>
        <taxon>Thermoproteota</taxon>
        <taxon>Thermoprotei</taxon>
        <taxon>Sulfolobales</taxon>
        <taxon>Sulfolobaceae</taxon>
        <taxon>Metallosphaera</taxon>
    </lineage>
</organism>
<dbReference type="STRING" id="1006006.Mcup_1063"/>
<keyword evidence="1" id="KW-0547">Nucleotide-binding</keyword>
<dbReference type="InterPro" id="IPR008271">
    <property type="entry name" value="Ser/Thr_kinase_AS"/>
</dbReference>
<dbReference type="Proteomes" id="UP000007812">
    <property type="component" value="Chromosome"/>
</dbReference>
<feature type="transmembrane region" description="Helical" evidence="4">
    <location>
        <begin position="65"/>
        <end position="83"/>
    </location>
</feature>